<evidence type="ECO:0000313" key="2">
    <source>
        <dbReference type="EMBL" id="KAK4658736.1"/>
    </source>
</evidence>
<feature type="region of interest" description="Disordered" evidence="1">
    <location>
        <begin position="32"/>
        <end position="57"/>
    </location>
</feature>
<reference evidence="2 3" key="1">
    <citation type="journal article" date="2023" name="bioRxiv">
        <title>High-quality genome assemblies of four members of thePodospora anserinaspecies complex.</title>
        <authorList>
            <person name="Ament-Velasquez S.L."/>
            <person name="Vogan A.A."/>
            <person name="Wallerman O."/>
            <person name="Hartmann F."/>
            <person name="Gautier V."/>
            <person name="Silar P."/>
            <person name="Giraud T."/>
            <person name="Johannesson H."/>
        </authorList>
    </citation>
    <scope>NUCLEOTIDE SEQUENCE [LARGE SCALE GENOMIC DNA]</scope>
    <source>
        <strain evidence="2 3">CBS 415.72m</strain>
    </source>
</reference>
<comment type="caution">
    <text evidence="2">The sequence shown here is derived from an EMBL/GenBank/DDBJ whole genome shotgun (WGS) entry which is preliminary data.</text>
</comment>
<dbReference type="GeneID" id="87902238"/>
<proteinExistence type="predicted"/>
<gene>
    <name evidence="2" type="ORF">QC762_0001620</name>
</gene>
<keyword evidence="3" id="KW-1185">Reference proteome</keyword>
<organism evidence="2 3">
    <name type="scientific">Podospora pseudocomata</name>
    <dbReference type="NCBI Taxonomy" id="2093779"/>
    <lineage>
        <taxon>Eukaryota</taxon>
        <taxon>Fungi</taxon>
        <taxon>Dikarya</taxon>
        <taxon>Ascomycota</taxon>
        <taxon>Pezizomycotina</taxon>
        <taxon>Sordariomycetes</taxon>
        <taxon>Sordariomycetidae</taxon>
        <taxon>Sordariales</taxon>
        <taxon>Podosporaceae</taxon>
        <taxon>Podospora</taxon>
    </lineage>
</organism>
<evidence type="ECO:0000256" key="1">
    <source>
        <dbReference type="SAM" id="MobiDB-lite"/>
    </source>
</evidence>
<accession>A0ABR0GSS6</accession>
<evidence type="ECO:0000313" key="3">
    <source>
        <dbReference type="Proteomes" id="UP001323405"/>
    </source>
</evidence>
<dbReference type="EMBL" id="JAFFHA010000001">
    <property type="protein sequence ID" value="KAK4658736.1"/>
    <property type="molecule type" value="Genomic_DNA"/>
</dbReference>
<protein>
    <submittedName>
        <fullName evidence="2">Uncharacterized protein</fullName>
    </submittedName>
</protein>
<dbReference type="RefSeq" id="XP_062747708.1">
    <property type="nucleotide sequence ID" value="XM_062882753.1"/>
</dbReference>
<name>A0ABR0GSS6_9PEZI</name>
<dbReference type="Proteomes" id="UP001323405">
    <property type="component" value="Unassembled WGS sequence"/>
</dbReference>
<sequence length="117" mass="12955">MHRRPKTSNQTPVQAIQIRLFPVDSAHKFFFESHDSKPATKTGLPSTTVDRPHQPASPRCCYSARQLHPLSFVPNGAAQQQAEPTLLTILRDARSSFASSSPSRNDWTELDLLATAS</sequence>